<dbReference type="InterPro" id="IPR030922">
    <property type="entry name" value="LptF"/>
</dbReference>
<keyword evidence="8 9" id="KW-0472">Membrane</keyword>
<evidence type="ECO:0000256" key="8">
    <source>
        <dbReference type="ARBA" id="ARBA00023136"/>
    </source>
</evidence>
<dbReference type="PANTHER" id="PTHR33529">
    <property type="entry name" value="SLR0882 PROTEIN-RELATED"/>
    <property type="match status" value="1"/>
</dbReference>
<dbReference type="GO" id="GO:0043190">
    <property type="term" value="C:ATP-binding cassette (ABC) transporter complex"/>
    <property type="evidence" value="ECO:0007669"/>
    <property type="project" value="InterPro"/>
</dbReference>
<evidence type="ECO:0000313" key="10">
    <source>
        <dbReference type="EMBL" id="EAV46461.1"/>
    </source>
</evidence>
<dbReference type="NCBIfam" id="TIGR04407">
    <property type="entry name" value="LptF_YjgP"/>
    <property type="match status" value="1"/>
</dbReference>
<keyword evidence="7 9" id="KW-1133">Transmembrane helix</keyword>
<gene>
    <name evidence="10" type="ORF">MB2181_00270</name>
</gene>
<keyword evidence="6 9" id="KW-0812">Transmembrane</keyword>
<organism evidence="10 11">
    <name type="scientific">Methylophilales bacterium HTCC2181</name>
    <dbReference type="NCBI Taxonomy" id="383631"/>
    <lineage>
        <taxon>Bacteria</taxon>
        <taxon>Pseudomonadati</taxon>
        <taxon>Pseudomonadota</taxon>
        <taxon>Betaproteobacteria</taxon>
        <taxon>Nitrosomonadales</taxon>
        <taxon>OM43 clade</taxon>
    </lineage>
</organism>
<evidence type="ECO:0000256" key="6">
    <source>
        <dbReference type="ARBA" id="ARBA00022692"/>
    </source>
</evidence>
<dbReference type="OrthoDB" id="9778062at2"/>
<evidence type="ECO:0000256" key="2">
    <source>
        <dbReference type="ARBA" id="ARBA00014213"/>
    </source>
</evidence>
<comment type="caution">
    <text evidence="10">The sequence shown here is derived from an EMBL/GenBank/DDBJ whole genome shotgun (WGS) entry which is preliminary data.</text>
</comment>
<accession>A0P4K1</accession>
<dbReference type="InterPro" id="IPR005495">
    <property type="entry name" value="LptG/LptF_permease"/>
</dbReference>
<evidence type="ECO:0000256" key="5">
    <source>
        <dbReference type="ARBA" id="ARBA00022519"/>
    </source>
</evidence>
<evidence type="ECO:0000256" key="4">
    <source>
        <dbReference type="ARBA" id="ARBA00022475"/>
    </source>
</evidence>
<dbReference type="Proteomes" id="UP000054262">
    <property type="component" value="Unassembled WGS sequence"/>
</dbReference>
<sequence length="372" mass="42103">MLFKKSLTRELFFTSLSTILVLSGIVVAQRAVIVFRFAARGSIPNDAIDTVLVFNLLKHMPLLLSLTVFITILITLSRWYKDSEMIIWFSSGLGLYSLIKPIILFCFPIIILIASLSLYISPWAVQKAEEYKTGLKSRDEIATITPGTFKESKSNNRIFYIEGFSSLGSKVKNIFIQSMQNGKLGVIVSNEGERIEDNNNNNYIVLKNGRRYEGIANSKEFSTTTFDEYGILMEKTPKNNLNVGAKAGIIEATPTLALIFNQNDSNRKQFLAELMWRISLPLSTIFLIFLAIPLSFINNRTGRSFNMIVAVFIFVIYNNFLGIFQSLISVGKIPLWLGFLPVHLVFGLVAFYLLHRRSLNLPLLPSRFIKKL</sequence>
<feature type="transmembrane region" description="Helical" evidence="9">
    <location>
        <begin position="62"/>
        <end position="80"/>
    </location>
</feature>
<dbReference type="GO" id="GO:0015920">
    <property type="term" value="P:lipopolysaccharide transport"/>
    <property type="evidence" value="ECO:0007669"/>
    <property type="project" value="TreeGrafter"/>
</dbReference>
<keyword evidence="5" id="KW-0997">Cell inner membrane</keyword>
<dbReference type="GO" id="GO:0055085">
    <property type="term" value="P:transmembrane transport"/>
    <property type="evidence" value="ECO:0007669"/>
    <property type="project" value="InterPro"/>
</dbReference>
<protein>
    <recommendedName>
        <fullName evidence="2">Lipopolysaccharide export system permease protein LptF</fullName>
    </recommendedName>
</protein>
<feature type="transmembrane region" description="Helical" evidence="9">
    <location>
        <begin position="101"/>
        <end position="120"/>
    </location>
</feature>
<dbReference type="EMBL" id="AAUX01000001">
    <property type="protein sequence ID" value="EAV46461.1"/>
    <property type="molecule type" value="Genomic_DNA"/>
</dbReference>
<dbReference type="Pfam" id="PF03739">
    <property type="entry name" value="LptF_LptG"/>
    <property type="match status" value="1"/>
</dbReference>
<dbReference type="AlphaFoldDB" id="A0P4K1"/>
<evidence type="ECO:0000256" key="1">
    <source>
        <dbReference type="ARBA" id="ARBA00004429"/>
    </source>
</evidence>
<proteinExistence type="predicted"/>
<keyword evidence="4" id="KW-1003">Cell membrane</keyword>
<feature type="transmembrane region" description="Helical" evidence="9">
    <location>
        <begin position="308"/>
        <end position="327"/>
    </location>
</feature>
<keyword evidence="3" id="KW-0813">Transport</keyword>
<evidence type="ECO:0000256" key="3">
    <source>
        <dbReference type="ARBA" id="ARBA00022448"/>
    </source>
</evidence>
<feature type="transmembrane region" description="Helical" evidence="9">
    <location>
        <begin position="274"/>
        <end position="296"/>
    </location>
</feature>
<feature type="transmembrane region" description="Helical" evidence="9">
    <location>
        <begin position="333"/>
        <end position="354"/>
    </location>
</feature>
<reference evidence="10 11" key="1">
    <citation type="submission" date="2006-11" db="EMBL/GenBank/DDBJ databases">
        <authorList>
            <person name="Giovannoni S."/>
            <person name="Vergin K."/>
            <person name="Ferriera S."/>
            <person name="Johnson J."/>
            <person name="Kravitz S."/>
            <person name="Beeson K."/>
            <person name="Sutton G."/>
            <person name="Rogers Y.-H."/>
            <person name="Friedman R."/>
            <person name="Frazier M."/>
            <person name="Venter J.C."/>
        </authorList>
    </citation>
    <scope>NUCLEOTIDE SEQUENCE [LARGE SCALE GENOMIC DNA]</scope>
    <source>
        <strain evidence="10 11">HTCC2181</strain>
    </source>
</reference>
<dbReference type="PANTHER" id="PTHR33529:SF7">
    <property type="entry name" value="LIPOPOLYSACCHARIDE EXPORT SYSTEM PERMEASE PROTEIN LPTF"/>
    <property type="match status" value="1"/>
</dbReference>
<evidence type="ECO:0000313" key="11">
    <source>
        <dbReference type="Proteomes" id="UP000054262"/>
    </source>
</evidence>
<keyword evidence="11" id="KW-1185">Reference proteome</keyword>
<comment type="subcellular location">
    <subcellularLocation>
        <location evidence="1">Cell inner membrane</location>
        <topology evidence="1">Multi-pass membrane protein</topology>
    </subcellularLocation>
</comment>
<name>A0P4K1_9PROT</name>
<evidence type="ECO:0000256" key="7">
    <source>
        <dbReference type="ARBA" id="ARBA00022989"/>
    </source>
</evidence>
<evidence type="ECO:0000256" key="9">
    <source>
        <dbReference type="SAM" id="Phobius"/>
    </source>
</evidence>